<evidence type="ECO:0000256" key="2">
    <source>
        <dbReference type="ARBA" id="ARBA00005587"/>
    </source>
</evidence>
<name>A0A835YR69_9STRA</name>
<evidence type="ECO:0000256" key="3">
    <source>
        <dbReference type="ARBA" id="ARBA00022692"/>
    </source>
</evidence>
<dbReference type="OrthoDB" id="45005at2759"/>
<feature type="transmembrane region" description="Helical" evidence="6">
    <location>
        <begin position="178"/>
        <end position="196"/>
    </location>
</feature>
<dbReference type="AlphaFoldDB" id="A0A835YR69"/>
<feature type="transmembrane region" description="Helical" evidence="6">
    <location>
        <begin position="78"/>
        <end position="99"/>
    </location>
</feature>
<keyword evidence="8" id="KW-1185">Reference proteome</keyword>
<evidence type="ECO:0000256" key="1">
    <source>
        <dbReference type="ARBA" id="ARBA00004141"/>
    </source>
</evidence>
<feature type="transmembrane region" description="Helical" evidence="6">
    <location>
        <begin position="123"/>
        <end position="139"/>
    </location>
</feature>
<evidence type="ECO:0000256" key="5">
    <source>
        <dbReference type="ARBA" id="ARBA00023136"/>
    </source>
</evidence>
<proteinExistence type="inferred from homology"/>
<organism evidence="7 8">
    <name type="scientific">Tribonema minus</name>
    <dbReference type="NCBI Taxonomy" id="303371"/>
    <lineage>
        <taxon>Eukaryota</taxon>
        <taxon>Sar</taxon>
        <taxon>Stramenopiles</taxon>
        <taxon>Ochrophyta</taxon>
        <taxon>PX clade</taxon>
        <taxon>Xanthophyceae</taxon>
        <taxon>Tribonematales</taxon>
        <taxon>Tribonemataceae</taxon>
        <taxon>Tribonema</taxon>
    </lineage>
</organism>
<feature type="transmembrane region" description="Helical" evidence="6">
    <location>
        <begin position="146"/>
        <end position="166"/>
    </location>
</feature>
<comment type="similarity">
    <text evidence="2">Belongs to the acetate uptake transporter (AceTr) (TC 2.A.96) family.</text>
</comment>
<dbReference type="Proteomes" id="UP000664859">
    <property type="component" value="Unassembled WGS sequence"/>
</dbReference>
<dbReference type="PANTHER" id="PTHR30178:SF3">
    <property type="entry name" value="SUCCINATE-ACETATE_PROTON SYMPORTER SATP"/>
    <property type="match status" value="1"/>
</dbReference>
<protein>
    <submittedName>
        <fullName evidence="7">GPR1/FUN34/yaaH family-domain-containing protein</fullName>
    </submittedName>
</protein>
<evidence type="ECO:0000313" key="7">
    <source>
        <dbReference type="EMBL" id="KAG5179684.1"/>
    </source>
</evidence>
<dbReference type="GO" id="GO:0005886">
    <property type="term" value="C:plasma membrane"/>
    <property type="evidence" value="ECO:0007669"/>
    <property type="project" value="TreeGrafter"/>
</dbReference>
<evidence type="ECO:0000313" key="8">
    <source>
        <dbReference type="Proteomes" id="UP000664859"/>
    </source>
</evidence>
<dbReference type="InterPro" id="IPR000791">
    <property type="entry name" value="Gpr1/Fun34/SatP-like"/>
</dbReference>
<comment type="caution">
    <text evidence="7">The sequence shown here is derived from an EMBL/GenBank/DDBJ whole genome shotgun (WGS) entry which is preliminary data.</text>
</comment>
<keyword evidence="3 6" id="KW-0812">Transmembrane</keyword>
<keyword evidence="4 6" id="KW-1133">Transmembrane helix</keyword>
<feature type="transmembrane region" description="Helical" evidence="6">
    <location>
        <begin position="21"/>
        <end position="41"/>
    </location>
</feature>
<dbReference type="PANTHER" id="PTHR30178">
    <property type="entry name" value="INNER MEMBRANE PROTEIN YAAH"/>
    <property type="match status" value="1"/>
</dbReference>
<gene>
    <name evidence="7" type="ORF">JKP88DRAFT_167423</name>
</gene>
<accession>A0A835YR69</accession>
<evidence type="ECO:0000256" key="4">
    <source>
        <dbReference type="ARBA" id="ARBA00022989"/>
    </source>
</evidence>
<dbReference type="GO" id="GO:0015360">
    <property type="term" value="F:acetate:proton symporter activity"/>
    <property type="evidence" value="ECO:0007669"/>
    <property type="project" value="TreeGrafter"/>
</dbReference>
<sequence>MVHKFAEAHHPPAHQPGQISAGPLGLMAFGMTTLMLMYVEAGWLEPGFVDVVVCYAIFFGGAAQLLAGMWEMACGRTFSATAFSSYGCFWLGFGILRVLKQQSLHDGGFAWGPSSAGFETGEALFLAQWGVMSLLYFTLTFKKPRALQFIFLTVTIAFFLLAGGHANPGSKVAQDSRVAGGYVGLLCAASAVYLSIGEMQYETYGIRWPGCTV</sequence>
<keyword evidence="5 6" id="KW-0472">Membrane</keyword>
<feature type="transmembrane region" description="Helical" evidence="6">
    <location>
        <begin position="47"/>
        <end position="66"/>
    </location>
</feature>
<dbReference type="InterPro" id="IPR047623">
    <property type="entry name" value="SatP"/>
</dbReference>
<evidence type="ECO:0000256" key="6">
    <source>
        <dbReference type="SAM" id="Phobius"/>
    </source>
</evidence>
<dbReference type="EMBL" id="JAFCMP010000446">
    <property type="protein sequence ID" value="KAG5179684.1"/>
    <property type="molecule type" value="Genomic_DNA"/>
</dbReference>
<reference evidence="7" key="1">
    <citation type="submission" date="2021-02" db="EMBL/GenBank/DDBJ databases">
        <title>First Annotated Genome of the Yellow-green Alga Tribonema minus.</title>
        <authorList>
            <person name="Mahan K.M."/>
        </authorList>
    </citation>
    <scope>NUCLEOTIDE SEQUENCE</scope>
    <source>
        <strain evidence="7">UTEX B ZZ1240</strain>
    </source>
</reference>
<dbReference type="Pfam" id="PF01184">
    <property type="entry name" value="Gpr1_Fun34_YaaH"/>
    <property type="match status" value="1"/>
</dbReference>
<dbReference type="GO" id="GO:0071422">
    <property type="term" value="P:succinate transmembrane transport"/>
    <property type="evidence" value="ECO:0007669"/>
    <property type="project" value="TreeGrafter"/>
</dbReference>
<comment type="subcellular location">
    <subcellularLocation>
        <location evidence="1">Membrane</location>
        <topology evidence="1">Multi-pass membrane protein</topology>
    </subcellularLocation>
</comment>
<dbReference type="NCBIfam" id="NF038013">
    <property type="entry name" value="AceTr_1"/>
    <property type="match status" value="1"/>
</dbReference>